<keyword evidence="2" id="KW-1185">Reference proteome</keyword>
<name>A0ABW2Q391_9MICO</name>
<evidence type="ECO:0000313" key="1">
    <source>
        <dbReference type="EMBL" id="MFC7403701.1"/>
    </source>
</evidence>
<evidence type="ECO:0000313" key="2">
    <source>
        <dbReference type="Proteomes" id="UP001596455"/>
    </source>
</evidence>
<protein>
    <submittedName>
        <fullName evidence="1">Uncharacterized protein</fullName>
    </submittedName>
</protein>
<proteinExistence type="predicted"/>
<dbReference type="RefSeq" id="WP_382390411.1">
    <property type="nucleotide sequence ID" value="NZ_JBHTCQ010000001.1"/>
</dbReference>
<dbReference type="Proteomes" id="UP001596455">
    <property type="component" value="Unassembled WGS sequence"/>
</dbReference>
<gene>
    <name evidence="1" type="ORF">ACFQQL_01165</name>
</gene>
<organism evidence="1 2">
    <name type="scientific">Georgenia alba</name>
    <dbReference type="NCBI Taxonomy" id="2233858"/>
    <lineage>
        <taxon>Bacteria</taxon>
        <taxon>Bacillati</taxon>
        <taxon>Actinomycetota</taxon>
        <taxon>Actinomycetes</taxon>
        <taxon>Micrococcales</taxon>
        <taxon>Bogoriellaceae</taxon>
        <taxon>Georgenia</taxon>
    </lineage>
</organism>
<comment type="caution">
    <text evidence="1">The sequence shown here is derived from an EMBL/GenBank/DDBJ whole genome shotgun (WGS) entry which is preliminary data.</text>
</comment>
<sequence length="46" mass="5466">MSDLDAFAARAMGTSLDALLMDERRTSRARRFLRRRTHDLTERRSR</sequence>
<accession>A0ABW2Q391</accession>
<reference evidence="2" key="1">
    <citation type="journal article" date="2019" name="Int. J. Syst. Evol. Microbiol.">
        <title>The Global Catalogue of Microorganisms (GCM) 10K type strain sequencing project: providing services to taxonomists for standard genome sequencing and annotation.</title>
        <authorList>
            <consortium name="The Broad Institute Genomics Platform"/>
            <consortium name="The Broad Institute Genome Sequencing Center for Infectious Disease"/>
            <person name="Wu L."/>
            <person name="Ma J."/>
        </authorList>
    </citation>
    <scope>NUCLEOTIDE SEQUENCE [LARGE SCALE GENOMIC DNA]</scope>
    <source>
        <strain evidence="2">JCM 1490</strain>
    </source>
</reference>
<dbReference type="EMBL" id="JBHTCQ010000001">
    <property type="protein sequence ID" value="MFC7403701.1"/>
    <property type="molecule type" value="Genomic_DNA"/>
</dbReference>